<organism evidence="1 2">
    <name type="scientific">Actinocorallia libanotica</name>
    <dbReference type="NCBI Taxonomy" id="46162"/>
    <lineage>
        <taxon>Bacteria</taxon>
        <taxon>Bacillati</taxon>
        <taxon>Actinomycetota</taxon>
        <taxon>Actinomycetes</taxon>
        <taxon>Streptosporangiales</taxon>
        <taxon>Thermomonosporaceae</taxon>
        <taxon>Actinocorallia</taxon>
    </lineage>
</organism>
<keyword evidence="2" id="KW-1185">Reference proteome</keyword>
<gene>
    <name evidence="1" type="ORF">GCM10009550_01850</name>
</gene>
<dbReference type="EMBL" id="BAAAHH010000001">
    <property type="protein sequence ID" value="GAA0936230.1"/>
    <property type="molecule type" value="Genomic_DNA"/>
</dbReference>
<dbReference type="Proteomes" id="UP001500665">
    <property type="component" value="Unassembled WGS sequence"/>
</dbReference>
<comment type="caution">
    <text evidence="1">The sequence shown here is derived from an EMBL/GenBank/DDBJ whole genome shotgun (WGS) entry which is preliminary data.</text>
</comment>
<evidence type="ECO:0000313" key="2">
    <source>
        <dbReference type="Proteomes" id="UP001500665"/>
    </source>
</evidence>
<protein>
    <submittedName>
        <fullName evidence="1">Uncharacterized protein</fullName>
    </submittedName>
</protein>
<accession>A0ABN1Q129</accession>
<reference evidence="1 2" key="1">
    <citation type="journal article" date="2019" name="Int. J. Syst. Evol. Microbiol.">
        <title>The Global Catalogue of Microorganisms (GCM) 10K type strain sequencing project: providing services to taxonomists for standard genome sequencing and annotation.</title>
        <authorList>
            <consortium name="The Broad Institute Genomics Platform"/>
            <consortium name="The Broad Institute Genome Sequencing Center for Infectious Disease"/>
            <person name="Wu L."/>
            <person name="Ma J."/>
        </authorList>
    </citation>
    <scope>NUCLEOTIDE SEQUENCE [LARGE SCALE GENOMIC DNA]</scope>
    <source>
        <strain evidence="1 2">JCM 10696</strain>
    </source>
</reference>
<dbReference type="RefSeq" id="WP_344235597.1">
    <property type="nucleotide sequence ID" value="NZ_BAAAHH010000001.1"/>
</dbReference>
<proteinExistence type="predicted"/>
<sequence length="156" mass="17359">MSPSYFKTPECDHSGRVLWIPPQFPGHNLERLAEWHNRVGRAPHLIWDAETGEIIEMIAPGHRNALFSPEDPLSEMYAIEVVPQESEPFTGSPHLSVPLALCEGLCVPRSWPLGPPESYARYGSRFTKPGHYGAEQVSSKLGAIGPVDTNAFRRTK</sequence>
<evidence type="ECO:0000313" key="1">
    <source>
        <dbReference type="EMBL" id="GAA0936230.1"/>
    </source>
</evidence>
<name>A0ABN1Q129_9ACTN</name>